<dbReference type="InterPro" id="IPR021622">
    <property type="entry name" value="Afadin/alpha-actinin-bd"/>
</dbReference>
<evidence type="ECO:0000256" key="4">
    <source>
        <dbReference type="SAM" id="MobiDB-lite"/>
    </source>
</evidence>
<feature type="compositionally biased region" description="Gly residues" evidence="4">
    <location>
        <begin position="880"/>
        <end position="895"/>
    </location>
</feature>
<evidence type="ECO:0000256" key="3">
    <source>
        <dbReference type="SAM" id="Coils"/>
    </source>
</evidence>
<feature type="coiled-coil region" evidence="3">
    <location>
        <begin position="391"/>
        <end position="418"/>
    </location>
</feature>
<feature type="compositionally biased region" description="Low complexity" evidence="4">
    <location>
        <begin position="618"/>
        <end position="628"/>
    </location>
</feature>
<dbReference type="EMBL" id="JAFIQS010000008">
    <property type="protein sequence ID" value="KAG5166244.1"/>
    <property type="molecule type" value="Genomic_DNA"/>
</dbReference>
<dbReference type="PANTHER" id="PTHR47057:SF1">
    <property type="entry name" value="AFADIN_ALPHA-ACTININ-BINDING PROTEIN"/>
    <property type="match status" value="1"/>
</dbReference>
<feature type="compositionally biased region" description="Low complexity" evidence="4">
    <location>
        <begin position="457"/>
        <end position="472"/>
    </location>
</feature>
<accession>A0A8H7XVG9</accession>
<organism evidence="5">
    <name type="scientific">Psilocybe cubensis</name>
    <name type="common">Psychedelic mushroom</name>
    <name type="synonym">Stropharia cubensis</name>
    <dbReference type="NCBI Taxonomy" id="181762"/>
    <lineage>
        <taxon>Eukaryota</taxon>
        <taxon>Fungi</taxon>
        <taxon>Dikarya</taxon>
        <taxon>Basidiomycota</taxon>
        <taxon>Agaricomycotina</taxon>
        <taxon>Agaricomycetes</taxon>
        <taxon>Agaricomycetidae</taxon>
        <taxon>Agaricales</taxon>
        <taxon>Agaricineae</taxon>
        <taxon>Strophariaceae</taxon>
        <taxon>Psilocybe</taxon>
    </lineage>
</organism>
<comment type="similarity">
    <text evidence="1">Belongs to the ADIP family.</text>
</comment>
<keyword evidence="2 3" id="KW-0175">Coiled coil</keyword>
<dbReference type="Pfam" id="PF11559">
    <property type="entry name" value="ADIP"/>
    <property type="match status" value="1"/>
</dbReference>
<feature type="compositionally biased region" description="Gly residues" evidence="4">
    <location>
        <begin position="711"/>
        <end position="721"/>
    </location>
</feature>
<reference evidence="5" key="1">
    <citation type="submission" date="2021-02" db="EMBL/GenBank/DDBJ databases">
        <title>Psilocybe cubensis genome.</title>
        <authorList>
            <person name="Mckernan K.J."/>
            <person name="Crawford S."/>
            <person name="Trippe A."/>
            <person name="Kane L.T."/>
            <person name="Mclaughlin S."/>
        </authorList>
    </citation>
    <scope>NUCLEOTIDE SEQUENCE [LARGE SCALE GENOMIC DNA]</scope>
    <source>
        <strain evidence="5">MGC-MH-2018</strain>
    </source>
</reference>
<feature type="compositionally biased region" description="Low complexity" evidence="4">
    <location>
        <begin position="638"/>
        <end position="647"/>
    </location>
</feature>
<feature type="compositionally biased region" description="Polar residues" evidence="4">
    <location>
        <begin position="606"/>
        <end position="617"/>
    </location>
</feature>
<comment type="caution">
    <text evidence="5">The sequence shown here is derived from an EMBL/GenBank/DDBJ whole genome shotgun (WGS) entry which is preliminary data.</text>
</comment>
<evidence type="ECO:0000313" key="5">
    <source>
        <dbReference type="EMBL" id="KAG5166244.1"/>
    </source>
</evidence>
<dbReference type="PANTHER" id="PTHR47057">
    <property type="entry name" value="AFADIN/ALPHA-ACTININ-BINDING"/>
    <property type="match status" value="1"/>
</dbReference>
<feature type="region of interest" description="Disordered" evidence="4">
    <location>
        <begin position="449"/>
        <end position="526"/>
    </location>
</feature>
<proteinExistence type="inferred from homology"/>
<feature type="region of interest" description="Disordered" evidence="4">
    <location>
        <begin position="566"/>
        <end position="657"/>
    </location>
</feature>
<name>A0A8H7XVG9_PSICU</name>
<sequence>MTETPKKFVHWQFASPSLSNLNSPFFNTTNTSASSVDSTSSLEFINSQLVAHGYVPSPGLSLEGISNESCDRVVKCLLALLSQRMEDMSRTEELTAKVRTVTYDYERMVSMHRKAKEESANAEREMNMHKSRLTATLKTLQSTETAHKQTSAELQRTRTVLQGVRATHVAELKKKEKEVERILDKWQKISDAQAKLTAAPSGIVRCLNAAVVEGSEVFGKGQGYLEIALEQAEQARSSLSDDNLFLRKVLVRAVNELQSIIHHARCLIAGDHHNLEEPTPLTMTAVFPVAPPHAVNDRLNAIFKQLRESISSIAEISTKAPEITAQIPVGEVERLQGIITALKDELALTKKHSTAQPSATQAMFDKFAQDHRVVSGEIGEMSIELMSAPLQDEAKERLDALRKELDEERRRFTDAAVKFGKEKAALEAERFKFHEEKRSWQVAQMLAELPPTPLPTHPTHSPSPTNHPTKTKAPTCFSPKKSPAHKAASFKSPRKSPARKVPVGKAGSGRKAHRVSRRPSASPNAVAGAVRYETEYMPPLPALSLPPMGPIAPPLTSSLLPTSFVLPPPSPRASLPTNPALPLPTTTASSSANSPPESTTPDSDHSSSLPPQHRSTTPPGSDDSNNSSSPPPPPPLPQSSSSSSNLQIPATPHHPFPVAKPFALRMIHAYSPAKPSPLSRILMLGDSPLTPAPAHAPAMSLDELASPTAGSGLGSGSGSGSGSAPLDTVAEAEAEGAEDHGYRHGNNVLFPPPPSTTHEKQEKQISLAAELGVESPPDTPLQERNVPEPPALAPVQTRERVFFPFPDPNGNGNGNGNGKRGGYTGAEKGKSKAKANAKANAKAKADADHPPAGSRGTRSSAVGEKENANSRREKASSAPGSGGGGGVGVGGGGAKSGKISPLPPPPPPPGTTSTARKVSPTGGPTVKTSIKAVVKASTTTTTTASSVTMNRPKITTKPPGPPTAGTGPRRVPINSADAPPIGKGWKG</sequence>
<dbReference type="AlphaFoldDB" id="A0A8H7XVG9"/>
<gene>
    <name evidence="5" type="ORF">JR316_008327</name>
</gene>
<dbReference type="OrthoDB" id="312015at2759"/>
<feature type="compositionally biased region" description="Low complexity" evidence="4">
    <location>
        <begin position="931"/>
        <end position="972"/>
    </location>
</feature>
<feature type="coiled-coil region" evidence="3">
    <location>
        <begin position="105"/>
        <end position="132"/>
    </location>
</feature>
<feature type="compositionally biased region" description="Basic residues" evidence="4">
    <location>
        <begin position="508"/>
        <end position="517"/>
    </location>
</feature>
<feature type="compositionally biased region" description="Low complexity" evidence="4">
    <location>
        <begin position="573"/>
        <end position="601"/>
    </location>
</feature>
<evidence type="ECO:0000256" key="1">
    <source>
        <dbReference type="ARBA" id="ARBA00009291"/>
    </source>
</evidence>
<feature type="compositionally biased region" description="Gly residues" evidence="4">
    <location>
        <begin position="811"/>
        <end position="824"/>
    </location>
</feature>
<evidence type="ECO:0000256" key="2">
    <source>
        <dbReference type="ARBA" id="ARBA00023054"/>
    </source>
</evidence>
<feature type="region of interest" description="Disordered" evidence="4">
    <location>
        <begin position="686"/>
        <end position="987"/>
    </location>
</feature>
<feature type="compositionally biased region" description="Pro residues" evidence="4">
    <location>
        <begin position="901"/>
        <end position="910"/>
    </location>
</feature>
<protein>
    <submittedName>
        <fullName evidence="5">Uncharacterized protein</fullName>
    </submittedName>
</protein>
<feature type="compositionally biased region" description="Basic and acidic residues" evidence="4">
    <location>
        <begin position="863"/>
        <end position="875"/>
    </location>
</feature>